<dbReference type="Proteomes" id="UP000828251">
    <property type="component" value="Unassembled WGS sequence"/>
</dbReference>
<protein>
    <submittedName>
        <fullName evidence="1">Uncharacterized protein</fullName>
    </submittedName>
</protein>
<feature type="non-terminal residue" evidence="1">
    <location>
        <position position="1"/>
    </location>
</feature>
<dbReference type="EMBL" id="JAIQCV010000002">
    <property type="protein sequence ID" value="KAH1122504.1"/>
    <property type="molecule type" value="Genomic_DNA"/>
</dbReference>
<reference evidence="1 2" key="1">
    <citation type="journal article" date="2021" name="Plant Biotechnol. J.">
        <title>Multi-omics assisted identification of the key and species-specific regulatory components of drought-tolerant mechanisms in Gossypium stocksii.</title>
        <authorList>
            <person name="Yu D."/>
            <person name="Ke L."/>
            <person name="Zhang D."/>
            <person name="Wu Y."/>
            <person name="Sun Y."/>
            <person name="Mei J."/>
            <person name="Sun J."/>
            <person name="Sun Y."/>
        </authorList>
    </citation>
    <scope>NUCLEOTIDE SEQUENCE [LARGE SCALE GENOMIC DNA]</scope>
    <source>
        <strain evidence="2">cv. E1</strain>
        <tissue evidence="1">Leaf</tissue>
    </source>
</reference>
<dbReference type="AlphaFoldDB" id="A0A9D3WDC3"/>
<accession>A0A9D3WDC3</accession>
<name>A0A9D3WDC3_9ROSI</name>
<proteinExistence type="predicted"/>
<gene>
    <name evidence="1" type="ORF">J1N35_005664</name>
</gene>
<evidence type="ECO:0000313" key="1">
    <source>
        <dbReference type="EMBL" id="KAH1122504.1"/>
    </source>
</evidence>
<keyword evidence="2" id="KW-1185">Reference proteome</keyword>
<comment type="caution">
    <text evidence="1">The sequence shown here is derived from an EMBL/GenBank/DDBJ whole genome shotgun (WGS) entry which is preliminary data.</text>
</comment>
<sequence>YRGITFVKGTNLDKKGSLCLPDPPVIQSPCRDIFGIEKLSKYTSKQPKIAEEERHALV</sequence>
<evidence type="ECO:0000313" key="2">
    <source>
        <dbReference type="Proteomes" id="UP000828251"/>
    </source>
</evidence>
<organism evidence="1 2">
    <name type="scientific">Gossypium stocksii</name>
    <dbReference type="NCBI Taxonomy" id="47602"/>
    <lineage>
        <taxon>Eukaryota</taxon>
        <taxon>Viridiplantae</taxon>
        <taxon>Streptophyta</taxon>
        <taxon>Embryophyta</taxon>
        <taxon>Tracheophyta</taxon>
        <taxon>Spermatophyta</taxon>
        <taxon>Magnoliopsida</taxon>
        <taxon>eudicotyledons</taxon>
        <taxon>Gunneridae</taxon>
        <taxon>Pentapetalae</taxon>
        <taxon>rosids</taxon>
        <taxon>malvids</taxon>
        <taxon>Malvales</taxon>
        <taxon>Malvaceae</taxon>
        <taxon>Malvoideae</taxon>
        <taxon>Gossypium</taxon>
    </lineage>
</organism>